<sequence>MSKSLKVLLTICIISLITTGCSKTEHTTNGLTDVALNADNSQEKGIIKVIEFDDSQKKIISGIGASLNDIFYFEYNGIPKEYNWLEVWIEYYEKGQKTSKLLSINEGAAKDGSILCRFEDIDNKTRITINGSSLLKEKPIMEQSVTTNKKNVSSILCDSDAEFLLAVRVVDGGNSSALIPDEIFTDLTFDDQELYQNDYVYLVKGRFYSK</sequence>
<proteinExistence type="predicted"/>
<dbReference type="RefSeq" id="WP_092333789.1">
    <property type="nucleotide sequence ID" value="NZ_FNCP01000014.1"/>
</dbReference>
<dbReference type="AlphaFoldDB" id="A0A1G8CRM3"/>
<evidence type="ECO:0008006" key="3">
    <source>
        <dbReference type="Google" id="ProtNLM"/>
    </source>
</evidence>
<dbReference type="PROSITE" id="PS51257">
    <property type="entry name" value="PROKAR_LIPOPROTEIN"/>
    <property type="match status" value="1"/>
</dbReference>
<evidence type="ECO:0000313" key="2">
    <source>
        <dbReference type="Proteomes" id="UP000198656"/>
    </source>
</evidence>
<evidence type="ECO:0000313" key="1">
    <source>
        <dbReference type="EMBL" id="SDH47819.1"/>
    </source>
</evidence>
<dbReference type="OrthoDB" id="2456338at2"/>
<name>A0A1G8CRM3_9FIRM</name>
<gene>
    <name evidence="1" type="ORF">SAMN05443529_1144</name>
</gene>
<reference evidence="2" key="1">
    <citation type="submission" date="2016-10" db="EMBL/GenBank/DDBJ databases">
        <authorList>
            <person name="Varghese N."/>
            <person name="Submissions S."/>
        </authorList>
    </citation>
    <scope>NUCLEOTIDE SEQUENCE [LARGE SCALE GENOMIC DNA]</scope>
    <source>
        <strain evidence="2">DSM 8344</strain>
    </source>
</reference>
<accession>A0A1G8CRM3</accession>
<dbReference type="EMBL" id="FNCP01000014">
    <property type="protein sequence ID" value="SDH47819.1"/>
    <property type="molecule type" value="Genomic_DNA"/>
</dbReference>
<protein>
    <recommendedName>
        <fullName evidence="3">Lipoprotein</fullName>
    </recommendedName>
</protein>
<dbReference type="Proteomes" id="UP000198656">
    <property type="component" value="Unassembled WGS sequence"/>
</dbReference>
<organism evidence="1 2">
    <name type="scientific">Desulfosporosinus hippei DSM 8344</name>
    <dbReference type="NCBI Taxonomy" id="1121419"/>
    <lineage>
        <taxon>Bacteria</taxon>
        <taxon>Bacillati</taxon>
        <taxon>Bacillota</taxon>
        <taxon>Clostridia</taxon>
        <taxon>Eubacteriales</taxon>
        <taxon>Desulfitobacteriaceae</taxon>
        <taxon>Desulfosporosinus</taxon>
    </lineage>
</organism>
<keyword evidence="2" id="KW-1185">Reference proteome</keyword>